<evidence type="ECO:0000256" key="3">
    <source>
        <dbReference type="PROSITE-ProRule" id="PRU00339"/>
    </source>
</evidence>
<reference evidence="4" key="1">
    <citation type="submission" date="2020-09" db="EMBL/GenBank/DDBJ databases">
        <title>Secondary metabolite and genome analysis of marine Streptomyces chumphonensis KK1-2T.</title>
        <authorList>
            <person name="Phongsopitanun W."/>
            <person name="Kanchanasin P."/>
            <person name="Pittayakhajonwut P."/>
            <person name="Suwanborirux K."/>
            <person name="Tanasupawat S."/>
        </authorList>
    </citation>
    <scope>NUCLEOTIDE SEQUENCE</scope>
    <source>
        <strain evidence="4">KK1-2</strain>
    </source>
</reference>
<proteinExistence type="predicted"/>
<dbReference type="PANTHER" id="PTHR44858:SF1">
    <property type="entry name" value="UDP-N-ACETYLGLUCOSAMINE--PEPTIDE N-ACETYLGLUCOSAMINYLTRANSFERASE SPINDLY-RELATED"/>
    <property type="match status" value="1"/>
</dbReference>
<dbReference type="Proteomes" id="UP000632289">
    <property type="component" value="Unassembled WGS sequence"/>
</dbReference>
<comment type="caution">
    <text evidence="4">The sequence shown here is derived from an EMBL/GenBank/DDBJ whole genome shotgun (WGS) entry which is preliminary data.</text>
</comment>
<keyword evidence="2 3" id="KW-0802">TPR repeat</keyword>
<name>A0A927F0T5_9ACTN</name>
<evidence type="ECO:0000256" key="1">
    <source>
        <dbReference type="ARBA" id="ARBA00022737"/>
    </source>
</evidence>
<dbReference type="PROSITE" id="PS50005">
    <property type="entry name" value="TPR"/>
    <property type="match status" value="1"/>
</dbReference>
<keyword evidence="5" id="KW-1185">Reference proteome</keyword>
<evidence type="ECO:0000313" key="5">
    <source>
        <dbReference type="Proteomes" id="UP000632289"/>
    </source>
</evidence>
<organism evidence="4 5">
    <name type="scientific">Streptomyces chumphonensis</name>
    <dbReference type="NCBI Taxonomy" id="1214925"/>
    <lineage>
        <taxon>Bacteria</taxon>
        <taxon>Bacillati</taxon>
        <taxon>Actinomycetota</taxon>
        <taxon>Actinomycetes</taxon>
        <taxon>Kitasatosporales</taxon>
        <taxon>Streptomycetaceae</taxon>
        <taxon>Streptomyces</taxon>
    </lineage>
</organism>
<gene>
    <name evidence="4" type="ORF">IF129_11995</name>
</gene>
<dbReference type="SUPFAM" id="SSF48452">
    <property type="entry name" value="TPR-like"/>
    <property type="match status" value="1"/>
</dbReference>
<dbReference type="PANTHER" id="PTHR44858">
    <property type="entry name" value="TETRATRICOPEPTIDE REPEAT PROTEIN 6"/>
    <property type="match status" value="1"/>
</dbReference>
<dbReference type="SMART" id="SM00028">
    <property type="entry name" value="TPR"/>
    <property type="match status" value="5"/>
</dbReference>
<dbReference type="InterPro" id="IPR011990">
    <property type="entry name" value="TPR-like_helical_dom_sf"/>
</dbReference>
<dbReference type="Gene3D" id="1.25.40.10">
    <property type="entry name" value="Tetratricopeptide repeat domain"/>
    <property type="match status" value="3"/>
</dbReference>
<protein>
    <submittedName>
        <fullName evidence="4">Tetratricopeptide repeat protein</fullName>
    </submittedName>
</protein>
<dbReference type="Pfam" id="PF07719">
    <property type="entry name" value="TPR_2"/>
    <property type="match status" value="1"/>
</dbReference>
<accession>A0A927F0T5</accession>
<feature type="repeat" description="TPR" evidence="3">
    <location>
        <begin position="311"/>
        <end position="344"/>
    </location>
</feature>
<evidence type="ECO:0000313" key="4">
    <source>
        <dbReference type="EMBL" id="MBD3932272.1"/>
    </source>
</evidence>
<dbReference type="InterPro" id="IPR013105">
    <property type="entry name" value="TPR_2"/>
</dbReference>
<dbReference type="EMBL" id="JACXYU010000005">
    <property type="protein sequence ID" value="MBD3932272.1"/>
    <property type="molecule type" value="Genomic_DNA"/>
</dbReference>
<evidence type="ECO:0000256" key="2">
    <source>
        <dbReference type="ARBA" id="ARBA00022803"/>
    </source>
</evidence>
<dbReference type="Pfam" id="PF14559">
    <property type="entry name" value="TPR_19"/>
    <property type="match status" value="1"/>
</dbReference>
<sequence>MLYVQRAQHSADPQFYAKAEQALRRSLGLRQKDNHLAMMGNGALAAARHEFSDAAAWARKALAAHPGHTASYGVLADALLQLGRYDEAFQATQDMVDRQPATPSLARASYAWELRGDTSRASALMRRALRSASTPADAVFARLHLALLALNDGRPKEALKGIEQGLRVEPDHPTLLGARARAHRALGDPDAAVADYRAAIDRVPHPSLLLEMGELLQAQGRTEQAREHYDLFRTTSGLFRQEGVAADAEEVLFEADHGQPARAVRLGREAAADRPFLATLDAYAWSLHKVGQHGQALPWANAALELGTRSALFHYHRGMIHHALGHRASARTDLERALDIDPHFHPLHAPRARTALDEIGPAQ</sequence>
<dbReference type="Pfam" id="PF13432">
    <property type="entry name" value="TPR_16"/>
    <property type="match status" value="1"/>
</dbReference>
<dbReference type="InterPro" id="IPR019734">
    <property type="entry name" value="TPR_rpt"/>
</dbReference>
<dbReference type="InterPro" id="IPR050498">
    <property type="entry name" value="Ycf3"/>
</dbReference>
<keyword evidence="1" id="KW-0677">Repeat</keyword>
<dbReference type="AlphaFoldDB" id="A0A927F0T5"/>